<dbReference type="Gene3D" id="1.20.90.10">
    <property type="entry name" value="Phospholipase A2 domain"/>
    <property type="match status" value="1"/>
</dbReference>
<dbReference type="GO" id="GO:0016042">
    <property type="term" value="P:lipid catabolic process"/>
    <property type="evidence" value="ECO:0007669"/>
    <property type="project" value="UniProtKB-KW"/>
</dbReference>
<keyword evidence="4 11" id="KW-0479">Metal-binding</keyword>
<reference evidence="17" key="1">
    <citation type="submission" date="2025-08" db="UniProtKB">
        <authorList>
            <consortium name="RefSeq"/>
        </authorList>
    </citation>
    <scope>IDENTIFICATION</scope>
</reference>
<evidence type="ECO:0000256" key="6">
    <source>
        <dbReference type="ARBA" id="ARBA00022837"/>
    </source>
</evidence>
<evidence type="ECO:0000256" key="13">
    <source>
        <dbReference type="RuleBase" id="RU003654"/>
    </source>
</evidence>
<feature type="binding site" evidence="11">
    <location>
        <position position="87"/>
    </location>
    <ligand>
        <name>Ca(2+)</name>
        <dbReference type="ChEBI" id="CHEBI:29108"/>
    </ligand>
</feature>
<name>A0A9W3AYN2_BIOGL</name>
<feature type="disulfide bond" evidence="12">
    <location>
        <begin position="86"/>
        <end position="102"/>
    </location>
</feature>
<organism evidence="16 17">
    <name type="scientific">Biomphalaria glabrata</name>
    <name type="common">Bloodfluke planorb</name>
    <name type="synonym">Freshwater snail</name>
    <dbReference type="NCBI Taxonomy" id="6526"/>
    <lineage>
        <taxon>Eukaryota</taxon>
        <taxon>Metazoa</taxon>
        <taxon>Spiralia</taxon>
        <taxon>Lophotrochozoa</taxon>
        <taxon>Mollusca</taxon>
        <taxon>Gastropoda</taxon>
        <taxon>Heterobranchia</taxon>
        <taxon>Euthyneura</taxon>
        <taxon>Panpulmonata</taxon>
        <taxon>Hygrophila</taxon>
        <taxon>Lymnaeoidea</taxon>
        <taxon>Planorbidae</taxon>
        <taxon>Biomphalaria</taxon>
    </lineage>
</organism>
<keyword evidence="3 14" id="KW-0964">Secreted</keyword>
<keyword evidence="16" id="KW-1185">Reference proteome</keyword>
<evidence type="ECO:0000313" key="17">
    <source>
        <dbReference type="RefSeq" id="XP_055892326.1"/>
    </source>
</evidence>
<evidence type="ECO:0000256" key="9">
    <source>
        <dbReference type="ARBA" id="ARBA00023157"/>
    </source>
</evidence>
<dbReference type="AlphaFoldDB" id="A0A9W3AYN2"/>
<comment type="similarity">
    <text evidence="13">Belongs to the phospholipase A2 family.</text>
</comment>
<dbReference type="InterPro" id="IPR033113">
    <property type="entry name" value="PLA2_histidine"/>
</dbReference>
<dbReference type="GO" id="GO:0006644">
    <property type="term" value="P:phospholipid metabolic process"/>
    <property type="evidence" value="ECO:0007669"/>
    <property type="project" value="InterPro"/>
</dbReference>
<evidence type="ECO:0000256" key="5">
    <source>
        <dbReference type="ARBA" id="ARBA00022801"/>
    </source>
</evidence>
<dbReference type="InterPro" id="IPR036444">
    <property type="entry name" value="PLipase_A2_dom_sf"/>
</dbReference>
<comment type="subcellular location">
    <subcellularLocation>
        <location evidence="1 14">Secreted</location>
    </subcellularLocation>
</comment>
<sequence length="177" mass="20541">MRALQSLLFMICLDTYVTTAMTTGQQSYSVTPGISTGLTTGSYTNWTNISHLGHHIQRRSLVLMCYQMDQTLGPSCLTYNGYGCYCGAGGRGRAVDDVDKCCQIHDSCYGNVRCIYYWFAYFVHYHVWCRRGHCSCYYPSLNWCAYTVCQCDREFADCLRFKSLSYYYKNYNKRKYC</sequence>
<dbReference type="GeneID" id="129927405"/>
<feature type="disulfide bond" evidence="12">
    <location>
        <begin position="101"/>
        <end position="158"/>
    </location>
</feature>
<evidence type="ECO:0000256" key="1">
    <source>
        <dbReference type="ARBA" id="ARBA00004613"/>
    </source>
</evidence>
<comment type="cofactor">
    <cofactor evidence="11">
        <name>Ca(2+)</name>
        <dbReference type="ChEBI" id="CHEBI:29108"/>
    </cofactor>
    <text evidence="11">Binds 1 Ca(2+) ion per subunit.</text>
</comment>
<keyword evidence="7" id="KW-0442">Lipid degradation</keyword>
<evidence type="ECO:0000256" key="4">
    <source>
        <dbReference type="ARBA" id="ARBA00022723"/>
    </source>
</evidence>
<comment type="catalytic activity">
    <reaction evidence="14">
        <text>a 1,2-diacyl-sn-glycero-3-phosphocholine + H2O = a 1-acyl-sn-glycero-3-phosphocholine + a fatty acid + H(+)</text>
        <dbReference type="Rhea" id="RHEA:15801"/>
        <dbReference type="ChEBI" id="CHEBI:15377"/>
        <dbReference type="ChEBI" id="CHEBI:15378"/>
        <dbReference type="ChEBI" id="CHEBI:28868"/>
        <dbReference type="ChEBI" id="CHEBI:57643"/>
        <dbReference type="ChEBI" id="CHEBI:58168"/>
        <dbReference type="EC" id="3.1.1.4"/>
    </reaction>
</comment>
<dbReference type="PANTHER" id="PTHR11716">
    <property type="entry name" value="PHOSPHOLIPASE A2 FAMILY MEMBER"/>
    <property type="match status" value="1"/>
</dbReference>
<evidence type="ECO:0000256" key="8">
    <source>
        <dbReference type="ARBA" id="ARBA00023098"/>
    </source>
</evidence>
<dbReference type="Proteomes" id="UP001165740">
    <property type="component" value="Chromosome 7"/>
</dbReference>
<accession>A0A9W3AYN2</accession>
<feature type="active site" evidence="10">
    <location>
        <position position="105"/>
    </location>
</feature>
<evidence type="ECO:0000256" key="10">
    <source>
        <dbReference type="PIRSR" id="PIRSR601211-1"/>
    </source>
</evidence>
<dbReference type="SUPFAM" id="SSF48619">
    <property type="entry name" value="Phospholipase A2, PLA2"/>
    <property type="match status" value="1"/>
</dbReference>
<dbReference type="SMART" id="SM00085">
    <property type="entry name" value="PA2c"/>
    <property type="match status" value="1"/>
</dbReference>
<feature type="domain" description="Phospholipase A2-like central" evidence="15">
    <location>
        <begin position="60"/>
        <end position="177"/>
    </location>
</feature>
<dbReference type="Pfam" id="PF00068">
    <property type="entry name" value="Phospholip_A2_1"/>
    <property type="match status" value="1"/>
</dbReference>
<dbReference type="OrthoDB" id="6065025at2759"/>
<proteinExistence type="inferred from homology"/>
<dbReference type="PROSITE" id="PS00118">
    <property type="entry name" value="PA2_HIS"/>
    <property type="match status" value="1"/>
</dbReference>
<keyword evidence="8 14" id="KW-0443">Lipid metabolism</keyword>
<dbReference type="PROSITE" id="PS00119">
    <property type="entry name" value="PA2_ASP"/>
    <property type="match status" value="1"/>
</dbReference>
<dbReference type="PRINTS" id="PR00389">
    <property type="entry name" value="PHPHLIPASEA2"/>
</dbReference>
<feature type="active site" evidence="10">
    <location>
        <position position="152"/>
    </location>
</feature>
<dbReference type="InterPro" id="IPR033112">
    <property type="entry name" value="PLA2_Asp_AS"/>
</dbReference>
<dbReference type="PANTHER" id="PTHR11716:SF47">
    <property type="entry name" value="PHOSPHOLIPASE A2-ALPHA"/>
    <property type="match status" value="1"/>
</dbReference>
<keyword evidence="5 14" id="KW-0378">Hydrolase</keyword>
<gene>
    <name evidence="17" type="primary">LOC129927405</name>
</gene>
<keyword evidence="9 12" id="KW-1015">Disulfide bond</keyword>
<evidence type="ECO:0000256" key="2">
    <source>
        <dbReference type="ARBA" id="ARBA00013278"/>
    </source>
</evidence>
<dbReference type="RefSeq" id="XP_055892326.1">
    <property type="nucleotide sequence ID" value="XM_056036351.1"/>
</dbReference>
<keyword evidence="6 11" id="KW-0106">Calcium</keyword>
<feature type="disulfide bond" evidence="12">
    <location>
        <begin position="136"/>
        <end position="149"/>
    </location>
</feature>
<dbReference type="OMA" id="DREFADC"/>
<evidence type="ECO:0000313" key="16">
    <source>
        <dbReference type="Proteomes" id="UP001165740"/>
    </source>
</evidence>
<evidence type="ECO:0000256" key="12">
    <source>
        <dbReference type="PIRSR" id="PIRSR601211-3"/>
    </source>
</evidence>
<dbReference type="EC" id="3.1.1.4" evidence="2 14"/>
<dbReference type="GO" id="GO:0050482">
    <property type="term" value="P:arachidonate secretion"/>
    <property type="evidence" value="ECO:0007669"/>
    <property type="project" value="InterPro"/>
</dbReference>
<keyword evidence="14" id="KW-0732">Signal</keyword>
<evidence type="ECO:0000256" key="11">
    <source>
        <dbReference type="PIRSR" id="PIRSR601211-2"/>
    </source>
</evidence>
<feature type="chain" id="PRO_5041016783" description="Phospholipase A2" evidence="14">
    <location>
        <begin position="21"/>
        <end position="177"/>
    </location>
</feature>
<feature type="binding site" evidence="11">
    <location>
        <position position="89"/>
    </location>
    <ligand>
        <name>Ca(2+)</name>
        <dbReference type="ChEBI" id="CHEBI:29108"/>
    </ligand>
</feature>
<feature type="binding site" evidence="11">
    <location>
        <position position="85"/>
    </location>
    <ligand>
        <name>Ca(2+)</name>
        <dbReference type="ChEBI" id="CHEBI:29108"/>
    </ligand>
</feature>
<evidence type="ECO:0000256" key="14">
    <source>
        <dbReference type="RuleBase" id="RU361236"/>
    </source>
</evidence>
<evidence type="ECO:0000259" key="15">
    <source>
        <dbReference type="SMART" id="SM00085"/>
    </source>
</evidence>
<dbReference type="InterPro" id="IPR001211">
    <property type="entry name" value="PLA2"/>
</dbReference>
<dbReference type="InterPro" id="IPR016090">
    <property type="entry name" value="PLA2-like_dom"/>
</dbReference>
<feature type="binding site" evidence="11">
    <location>
        <position position="106"/>
    </location>
    <ligand>
        <name>Ca(2+)</name>
        <dbReference type="ChEBI" id="CHEBI:29108"/>
    </ligand>
</feature>
<feature type="disulfide bond" evidence="12">
    <location>
        <begin position="108"/>
        <end position="151"/>
    </location>
</feature>
<dbReference type="GO" id="GO:0005576">
    <property type="term" value="C:extracellular region"/>
    <property type="evidence" value="ECO:0007669"/>
    <property type="project" value="UniProtKB-SubCell"/>
</dbReference>
<evidence type="ECO:0000256" key="7">
    <source>
        <dbReference type="ARBA" id="ARBA00022963"/>
    </source>
</evidence>
<dbReference type="GO" id="GO:0005509">
    <property type="term" value="F:calcium ion binding"/>
    <property type="evidence" value="ECO:0007669"/>
    <property type="project" value="InterPro"/>
</dbReference>
<evidence type="ECO:0000256" key="3">
    <source>
        <dbReference type="ARBA" id="ARBA00022525"/>
    </source>
</evidence>
<dbReference type="GO" id="GO:0004623">
    <property type="term" value="F:phospholipase A2 activity"/>
    <property type="evidence" value="ECO:0007669"/>
    <property type="project" value="UniProtKB-EC"/>
</dbReference>
<protein>
    <recommendedName>
        <fullName evidence="2 14">Phospholipase A2</fullName>
        <ecNumber evidence="2 14">3.1.1.4</ecNumber>
    </recommendedName>
</protein>
<feature type="signal peptide" evidence="14">
    <location>
        <begin position="1"/>
        <end position="20"/>
    </location>
</feature>